<protein>
    <recommendedName>
        <fullName evidence="6">Thiol peroxidase</fullName>
        <shortName evidence="6">Tpx</shortName>
        <ecNumber evidence="6">1.11.1.24</ecNumber>
    </recommendedName>
    <alternativeName>
        <fullName evidence="6">Peroxiredoxin tpx</fullName>
        <shortName evidence="6">Prx</shortName>
    </alternativeName>
    <alternativeName>
        <fullName evidence="6">Thioredoxin peroxidase</fullName>
    </alternativeName>
    <alternativeName>
        <fullName evidence="6">Thioredoxin-dependent peroxiredoxin</fullName>
    </alternativeName>
</protein>
<dbReference type="Gene3D" id="3.40.30.10">
    <property type="entry name" value="Glutaredoxin"/>
    <property type="match status" value="1"/>
</dbReference>
<keyword evidence="4 6" id="KW-1015">Disulfide bond</keyword>
<dbReference type="Proteomes" id="UP000198931">
    <property type="component" value="Unassembled WGS sequence"/>
</dbReference>
<feature type="active site" description="Cysteine sulfenic acid (-SOH) intermediate" evidence="6">
    <location>
        <position position="84"/>
    </location>
</feature>
<sequence>MIKKIILSTFFFGMFISPFAQQMKESTVLAGGKPVHIVGTLPAKGSVAPAFSLTDNSMKQQSLSDYKGKYVLLNIFPSVDTGVCSASVRHFNEDAAKLPNTTVLCISKDLPFAQKRFCGAEGIKNVVMLSDFRSDFGDKYGIKIADSAMKGLLSRAVVVINPEGKIIYEEQVSDIANEPNYDAAIAAINGKS</sequence>
<feature type="chain" id="PRO_5011693164" description="Thiol peroxidase" evidence="7">
    <location>
        <begin position="21"/>
        <end position="192"/>
    </location>
</feature>
<keyword evidence="2 6" id="KW-0049">Antioxidant</keyword>
<evidence type="ECO:0000256" key="3">
    <source>
        <dbReference type="ARBA" id="ARBA00023002"/>
    </source>
</evidence>
<keyword evidence="5 6" id="KW-0676">Redox-active center</keyword>
<dbReference type="OrthoDB" id="9781543at2"/>
<keyword evidence="7" id="KW-0732">Signal</keyword>
<dbReference type="InterPro" id="IPR050455">
    <property type="entry name" value="Tpx_Peroxidase_subfamily"/>
</dbReference>
<evidence type="ECO:0000256" key="4">
    <source>
        <dbReference type="ARBA" id="ARBA00023157"/>
    </source>
</evidence>
<comment type="subunit">
    <text evidence="6">Homodimer.</text>
</comment>
<dbReference type="NCBIfam" id="NF001808">
    <property type="entry name" value="PRK00522.1"/>
    <property type="match status" value="1"/>
</dbReference>
<evidence type="ECO:0000313" key="9">
    <source>
        <dbReference type="EMBL" id="SFH97724.1"/>
    </source>
</evidence>
<dbReference type="PROSITE" id="PS01265">
    <property type="entry name" value="TPX"/>
    <property type="match status" value="1"/>
</dbReference>
<feature type="disulfide bond" description="Redox-active" evidence="6">
    <location>
        <begin position="84"/>
        <end position="118"/>
    </location>
</feature>
<keyword evidence="1 6" id="KW-0575">Peroxidase</keyword>
<evidence type="ECO:0000256" key="1">
    <source>
        <dbReference type="ARBA" id="ARBA00022559"/>
    </source>
</evidence>
<dbReference type="STRING" id="1125876.SAMN05443292_1051"/>
<dbReference type="CDD" id="cd03014">
    <property type="entry name" value="PRX_Atyp2cys"/>
    <property type="match status" value="1"/>
</dbReference>
<dbReference type="InterPro" id="IPR002065">
    <property type="entry name" value="TPX"/>
</dbReference>
<evidence type="ECO:0000256" key="5">
    <source>
        <dbReference type="ARBA" id="ARBA00023284"/>
    </source>
</evidence>
<feature type="domain" description="Thioredoxin" evidence="8">
    <location>
        <begin position="42"/>
        <end position="192"/>
    </location>
</feature>
<dbReference type="PANTHER" id="PTHR43110">
    <property type="entry name" value="THIOL PEROXIDASE"/>
    <property type="match status" value="1"/>
</dbReference>
<dbReference type="Pfam" id="PF08534">
    <property type="entry name" value="Redoxin"/>
    <property type="match status" value="1"/>
</dbReference>
<accession>A0A1I3EFN1</accession>
<comment type="catalytic activity">
    <reaction evidence="6">
        <text>a hydroperoxide + [thioredoxin]-dithiol = an alcohol + [thioredoxin]-disulfide + H2O</text>
        <dbReference type="Rhea" id="RHEA:62620"/>
        <dbReference type="Rhea" id="RHEA-COMP:10698"/>
        <dbReference type="Rhea" id="RHEA-COMP:10700"/>
        <dbReference type="ChEBI" id="CHEBI:15377"/>
        <dbReference type="ChEBI" id="CHEBI:29950"/>
        <dbReference type="ChEBI" id="CHEBI:30879"/>
        <dbReference type="ChEBI" id="CHEBI:35924"/>
        <dbReference type="ChEBI" id="CHEBI:50058"/>
        <dbReference type="EC" id="1.11.1.24"/>
    </reaction>
</comment>
<dbReference type="InterPro" id="IPR013766">
    <property type="entry name" value="Thioredoxin_domain"/>
</dbReference>
<organism evidence="9 10">
    <name type="scientific">Halpernia frigidisoli</name>
    <dbReference type="NCBI Taxonomy" id="1125876"/>
    <lineage>
        <taxon>Bacteria</taxon>
        <taxon>Pseudomonadati</taxon>
        <taxon>Bacteroidota</taxon>
        <taxon>Flavobacteriia</taxon>
        <taxon>Flavobacteriales</taxon>
        <taxon>Weeksellaceae</taxon>
        <taxon>Chryseobacterium group</taxon>
        <taxon>Halpernia</taxon>
    </lineage>
</organism>
<evidence type="ECO:0000256" key="7">
    <source>
        <dbReference type="SAM" id="SignalP"/>
    </source>
</evidence>
<keyword evidence="3 6" id="KW-0560">Oxidoreductase</keyword>
<keyword evidence="10" id="KW-1185">Reference proteome</keyword>
<dbReference type="EMBL" id="FOQT01000001">
    <property type="protein sequence ID" value="SFH97724.1"/>
    <property type="molecule type" value="Genomic_DNA"/>
</dbReference>
<dbReference type="SUPFAM" id="SSF52833">
    <property type="entry name" value="Thioredoxin-like"/>
    <property type="match status" value="1"/>
</dbReference>
<comment type="function">
    <text evidence="6">Thiol-specific peroxidase that catalyzes the reduction of hydrogen peroxide and organic hydroperoxides to water and alcohols, respectively. Plays a role in cell protection against oxidative stress by detoxifying peroxides.</text>
</comment>
<gene>
    <name evidence="6" type="primary">tpx</name>
    <name evidence="9" type="ORF">SAMN05443292_1051</name>
</gene>
<dbReference type="HAMAP" id="MF_00269">
    <property type="entry name" value="Tpx"/>
    <property type="match status" value="1"/>
</dbReference>
<dbReference type="PROSITE" id="PS51352">
    <property type="entry name" value="THIOREDOXIN_2"/>
    <property type="match status" value="1"/>
</dbReference>
<dbReference type="InterPro" id="IPR013740">
    <property type="entry name" value="Redoxin"/>
</dbReference>
<evidence type="ECO:0000313" key="10">
    <source>
        <dbReference type="Proteomes" id="UP000198931"/>
    </source>
</evidence>
<name>A0A1I3EFN1_9FLAO</name>
<evidence type="ECO:0000256" key="6">
    <source>
        <dbReference type="HAMAP-Rule" id="MF_00269"/>
    </source>
</evidence>
<dbReference type="PANTHER" id="PTHR43110:SF1">
    <property type="entry name" value="THIOL PEROXIDASE"/>
    <property type="match status" value="1"/>
</dbReference>
<dbReference type="InterPro" id="IPR036249">
    <property type="entry name" value="Thioredoxin-like_sf"/>
</dbReference>
<reference evidence="9 10" key="1">
    <citation type="submission" date="2016-10" db="EMBL/GenBank/DDBJ databases">
        <authorList>
            <person name="de Groot N.N."/>
        </authorList>
    </citation>
    <scope>NUCLEOTIDE SEQUENCE [LARGE SCALE GENOMIC DNA]</scope>
    <source>
        <strain evidence="9 10">DSM 26000</strain>
    </source>
</reference>
<evidence type="ECO:0000256" key="2">
    <source>
        <dbReference type="ARBA" id="ARBA00022862"/>
    </source>
</evidence>
<dbReference type="GO" id="GO:0008379">
    <property type="term" value="F:thioredoxin peroxidase activity"/>
    <property type="evidence" value="ECO:0007669"/>
    <property type="project" value="UniProtKB-UniRule"/>
</dbReference>
<dbReference type="EC" id="1.11.1.24" evidence="6"/>
<comment type="miscellaneous">
    <text evidence="6">The active site is a conserved redox-active cysteine residue, the peroxidatic cysteine (C(P)), which makes the nucleophilic attack on the peroxide substrate. The peroxide oxidizes the C(P)-SH to cysteine sulfenic acid (C(P)-SOH), which then reacts with another cysteine residue, the resolving cysteine (C(R)), to form a disulfide bridge. The disulfide is subsequently reduced by an appropriate electron donor to complete the catalytic cycle. In this atypical 2-Cys peroxiredoxin, C(R) is present in the same subunit to form an intramolecular disulfide. The disulfide is subsequently reduced by thioredoxin.</text>
</comment>
<comment type="similarity">
    <text evidence="6">Belongs to the peroxiredoxin family. Tpx subfamily.</text>
</comment>
<evidence type="ECO:0000259" key="8">
    <source>
        <dbReference type="PROSITE" id="PS51352"/>
    </source>
</evidence>
<feature type="signal peptide" evidence="7">
    <location>
        <begin position="1"/>
        <end position="20"/>
    </location>
</feature>
<dbReference type="AlphaFoldDB" id="A0A1I3EFN1"/>
<dbReference type="InterPro" id="IPR018219">
    <property type="entry name" value="Tpx_CS"/>
</dbReference>
<proteinExistence type="inferred from homology"/>